<protein>
    <submittedName>
        <fullName evidence="1">DUF433 domain-containing protein</fullName>
    </submittedName>
</protein>
<dbReference type="Pfam" id="PF04255">
    <property type="entry name" value="DUF433"/>
    <property type="match status" value="1"/>
</dbReference>
<name>A0ABU8YKM1_9CYAN</name>
<sequence>MTIKELEAQLLALTPTEKAQIIQLLTQNLANTWQGISKTPGVCGGDACIRQTRIPVWVLESFRRLGMNESRLLDNYPTLTATDLANAWAYAAAFPDEIEIAIRENDED</sequence>
<dbReference type="PANTHER" id="PTHR34849">
    <property type="entry name" value="SSL5025 PROTEIN"/>
    <property type="match status" value="1"/>
</dbReference>
<evidence type="ECO:0000313" key="1">
    <source>
        <dbReference type="EMBL" id="MEK0184902.1"/>
    </source>
</evidence>
<dbReference type="RefSeq" id="WP_340517812.1">
    <property type="nucleotide sequence ID" value="NZ_JBBLXS010000081.1"/>
</dbReference>
<reference evidence="1 2" key="1">
    <citation type="journal article" date="2020" name="Harmful Algae">
        <title>Molecular and morphological characterization of a novel dihydroanatoxin-a producing Microcoleus species (cyanobacteria) from the Russian River, California, USA.</title>
        <authorList>
            <person name="Conklin K.Y."/>
            <person name="Stancheva R."/>
            <person name="Otten T.G."/>
            <person name="Fadness R."/>
            <person name="Boyer G.L."/>
            <person name="Read B."/>
            <person name="Zhang X."/>
            <person name="Sheath R.G."/>
        </authorList>
    </citation>
    <scope>NUCLEOTIDE SEQUENCE [LARGE SCALE GENOMIC DNA]</scope>
    <source>
        <strain evidence="1 2">PTRS2</strain>
    </source>
</reference>
<dbReference type="InterPro" id="IPR036388">
    <property type="entry name" value="WH-like_DNA-bd_sf"/>
</dbReference>
<dbReference type="InterPro" id="IPR007367">
    <property type="entry name" value="DUF433"/>
</dbReference>
<dbReference type="EMBL" id="JBBLXS010000081">
    <property type="protein sequence ID" value="MEK0184902.1"/>
    <property type="molecule type" value="Genomic_DNA"/>
</dbReference>
<dbReference type="InterPro" id="IPR009057">
    <property type="entry name" value="Homeodomain-like_sf"/>
</dbReference>
<dbReference type="PANTHER" id="PTHR34849:SF4">
    <property type="entry name" value="SLR1209 PROTEIN"/>
    <property type="match status" value="1"/>
</dbReference>
<dbReference type="Proteomes" id="UP001384579">
    <property type="component" value="Unassembled WGS sequence"/>
</dbReference>
<organism evidence="1 2">
    <name type="scientific">Microcoleus anatoxicus PTRS2</name>
    <dbReference type="NCBI Taxonomy" id="2705321"/>
    <lineage>
        <taxon>Bacteria</taxon>
        <taxon>Bacillati</taxon>
        <taxon>Cyanobacteriota</taxon>
        <taxon>Cyanophyceae</taxon>
        <taxon>Oscillatoriophycideae</taxon>
        <taxon>Oscillatoriales</taxon>
        <taxon>Microcoleaceae</taxon>
        <taxon>Microcoleus</taxon>
        <taxon>Microcoleus anatoxicus</taxon>
    </lineage>
</organism>
<keyword evidence="2" id="KW-1185">Reference proteome</keyword>
<proteinExistence type="predicted"/>
<gene>
    <name evidence="1" type="ORF">WMG39_08525</name>
</gene>
<evidence type="ECO:0000313" key="2">
    <source>
        <dbReference type="Proteomes" id="UP001384579"/>
    </source>
</evidence>
<accession>A0ABU8YKM1</accession>
<dbReference type="SUPFAM" id="SSF46689">
    <property type="entry name" value="Homeodomain-like"/>
    <property type="match status" value="1"/>
</dbReference>
<dbReference type="Gene3D" id="1.10.10.10">
    <property type="entry name" value="Winged helix-like DNA-binding domain superfamily/Winged helix DNA-binding domain"/>
    <property type="match status" value="1"/>
</dbReference>
<comment type="caution">
    <text evidence="1">The sequence shown here is derived from an EMBL/GenBank/DDBJ whole genome shotgun (WGS) entry which is preliminary data.</text>
</comment>